<evidence type="ECO:0000313" key="1">
    <source>
        <dbReference type="EMBL" id="MBX47622.1"/>
    </source>
</evidence>
<protein>
    <submittedName>
        <fullName evidence="1">Uncharacterized protein MANES_08G017700</fullName>
    </submittedName>
</protein>
<dbReference type="EMBL" id="GGEC01067138">
    <property type="protein sequence ID" value="MBX47622.1"/>
    <property type="molecule type" value="Transcribed_RNA"/>
</dbReference>
<sequence>MQLHPESFSLLTDNGGKEILPSLEDHFEYSHTALMFEPQSCPYQMAKCRTSSQHHSSFHTLYTYQSKLLQYKHLTQNQP</sequence>
<reference evidence="1" key="1">
    <citation type="submission" date="2018-02" db="EMBL/GenBank/DDBJ databases">
        <title>Rhizophora mucronata_Transcriptome.</title>
        <authorList>
            <person name="Meera S.P."/>
            <person name="Sreeshan A."/>
            <person name="Augustine A."/>
        </authorList>
    </citation>
    <scope>NUCLEOTIDE SEQUENCE</scope>
    <source>
        <tissue evidence="1">Leaf</tissue>
    </source>
</reference>
<name>A0A2P2NYS2_RHIMU</name>
<proteinExistence type="predicted"/>
<organism evidence="1">
    <name type="scientific">Rhizophora mucronata</name>
    <name type="common">Asiatic mangrove</name>
    <dbReference type="NCBI Taxonomy" id="61149"/>
    <lineage>
        <taxon>Eukaryota</taxon>
        <taxon>Viridiplantae</taxon>
        <taxon>Streptophyta</taxon>
        <taxon>Embryophyta</taxon>
        <taxon>Tracheophyta</taxon>
        <taxon>Spermatophyta</taxon>
        <taxon>Magnoliopsida</taxon>
        <taxon>eudicotyledons</taxon>
        <taxon>Gunneridae</taxon>
        <taxon>Pentapetalae</taxon>
        <taxon>rosids</taxon>
        <taxon>fabids</taxon>
        <taxon>Malpighiales</taxon>
        <taxon>Rhizophoraceae</taxon>
        <taxon>Rhizophora</taxon>
    </lineage>
</organism>
<accession>A0A2P2NYS2</accession>
<dbReference type="AlphaFoldDB" id="A0A2P2NYS2"/>